<gene>
    <name evidence="1" type="ORF">KUF71_014120</name>
</gene>
<keyword evidence="2" id="KW-1185">Reference proteome</keyword>
<sequence>MEPLLEECPQCGMRDERSALRAHQDTCTGIARIGTVRPIIIVPARAPAGSPGPPAPHLEEVPDDQEMFLLI</sequence>
<comment type="caution">
    <text evidence="1">The sequence shown here is derived from an EMBL/GenBank/DDBJ whole genome shotgun (WGS) entry which is preliminary data.</text>
</comment>
<evidence type="ECO:0000313" key="1">
    <source>
        <dbReference type="EMBL" id="KAK3925871.1"/>
    </source>
</evidence>
<reference evidence="1" key="2">
    <citation type="journal article" date="2023" name="BMC Genomics">
        <title>Pest status, molecular evolution, and epigenetic factors derived from the genome assembly of Frankliniella fusca, a thysanopteran phytovirus vector.</title>
        <authorList>
            <person name="Catto M.A."/>
            <person name="Labadie P.E."/>
            <person name="Jacobson A.L."/>
            <person name="Kennedy G.G."/>
            <person name="Srinivasan R."/>
            <person name="Hunt B.G."/>
        </authorList>
    </citation>
    <scope>NUCLEOTIDE SEQUENCE</scope>
    <source>
        <strain evidence="1">PL_HMW_Pooled</strain>
    </source>
</reference>
<dbReference type="Proteomes" id="UP001219518">
    <property type="component" value="Unassembled WGS sequence"/>
</dbReference>
<evidence type="ECO:0000313" key="2">
    <source>
        <dbReference type="Proteomes" id="UP001219518"/>
    </source>
</evidence>
<proteinExistence type="predicted"/>
<dbReference type="AlphaFoldDB" id="A0AAE1HQX7"/>
<organism evidence="1 2">
    <name type="scientific">Frankliniella fusca</name>
    <dbReference type="NCBI Taxonomy" id="407009"/>
    <lineage>
        <taxon>Eukaryota</taxon>
        <taxon>Metazoa</taxon>
        <taxon>Ecdysozoa</taxon>
        <taxon>Arthropoda</taxon>
        <taxon>Hexapoda</taxon>
        <taxon>Insecta</taxon>
        <taxon>Pterygota</taxon>
        <taxon>Neoptera</taxon>
        <taxon>Paraneoptera</taxon>
        <taxon>Thysanoptera</taxon>
        <taxon>Terebrantia</taxon>
        <taxon>Thripoidea</taxon>
        <taxon>Thripidae</taxon>
        <taxon>Frankliniella</taxon>
    </lineage>
</organism>
<name>A0AAE1HQX7_9NEOP</name>
<protein>
    <submittedName>
        <fullName evidence="1">Zinc finger protein 782</fullName>
    </submittedName>
</protein>
<reference evidence="1" key="1">
    <citation type="submission" date="2021-07" db="EMBL/GenBank/DDBJ databases">
        <authorList>
            <person name="Catto M.A."/>
            <person name="Jacobson A."/>
            <person name="Kennedy G."/>
            <person name="Labadie P."/>
            <person name="Hunt B.G."/>
            <person name="Srinivasan R."/>
        </authorList>
    </citation>
    <scope>NUCLEOTIDE SEQUENCE</scope>
    <source>
        <strain evidence="1">PL_HMW_Pooled</strain>
        <tissue evidence="1">Head</tissue>
    </source>
</reference>
<accession>A0AAE1HQX7</accession>
<dbReference type="EMBL" id="JAHWGI010001240">
    <property type="protein sequence ID" value="KAK3925871.1"/>
    <property type="molecule type" value="Genomic_DNA"/>
</dbReference>